<dbReference type="AlphaFoldDB" id="A0A418YBS6"/>
<reference evidence="2 3" key="2">
    <citation type="submission" date="2019-01" db="EMBL/GenBank/DDBJ databases">
        <title>Motilimonas pumilus sp. nov., isolated from the gut of sea cucumber (Apostichopus japonicus).</title>
        <authorList>
            <person name="Wang F.-Q."/>
            <person name="Ren L.-H."/>
            <person name="Lin Y.-W."/>
            <person name="Sun G.-H."/>
            <person name="Du Z.-J."/>
            <person name="Zhao J.-X."/>
            <person name="Liu X.-J."/>
            <person name="Liu L.-J."/>
        </authorList>
    </citation>
    <scope>NUCLEOTIDE SEQUENCE [LARGE SCALE GENOMIC DNA]</scope>
    <source>
        <strain evidence="2 3">PLHSC7-2</strain>
    </source>
</reference>
<sequence>MSESNLATDKATESADKVALDDELVAQYLASSPEFFLRHPELLNGLRLPHESHGTVSLVELKMQRQRQKIGELEEEITQLMSMAAHNEKIFNTYGQLYPDLIAAQSLGQLVRLLSKLFRDQLKLNAFALKLDTAFFEIPGQYQEYSLDKSTLDGLRAHRIRNDDHYFGRIMQADKNAIFGDAAIVNSVALIELGENGCQGVLAVGSANANHFVPEMDTLLLDQLCQLIAVLIPRLLTLKS</sequence>
<keyword evidence="1" id="KW-0175">Coiled coil</keyword>
<gene>
    <name evidence="2" type="ORF">D1Z90_15810</name>
</gene>
<proteinExistence type="predicted"/>
<dbReference type="PANTHER" id="PTHR38765:SF1">
    <property type="entry name" value="DUF484 DOMAIN-CONTAINING PROTEIN"/>
    <property type="match status" value="1"/>
</dbReference>
<reference evidence="2 3" key="1">
    <citation type="submission" date="2018-09" db="EMBL/GenBank/DDBJ databases">
        <authorList>
            <person name="Wang F."/>
        </authorList>
    </citation>
    <scope>NUCLEOTIDE SEQUENCE [LARGE SCALE GENOMIC DNA]</scope>
    <source>
        <strain evidence="2 3">PLHSC7-2</strain>
    </source>
</reference>
<feature type="coiled-coil region" evidence="1">
    <location>
        <begin position="56"/>
        <end position="83"/>
    </location>
</feature>
<dbReference type="Proteomes" id="UP000283255">
    <property type="component" value="Unassembled WGS sequence"/>
</dbReference>
<dbReference type="PANTHER" id="PTHR38765">
    <property type="entry name" value="DUF484 DOMAIN-CONTAINING PROTEIN"/>
    <property type="match status" value="1"/>
</dbReference>
<evidence type="ECO:0000313" key="3">
    <source>
        <dbReference type="Proteomes" id="UP000283255"/>
    </source>
</evidence>
<dbReference type="OrthoDB" id="8525200at2"/>
<evidence type="ECO:0000313" key="2">
    <source>
        <dbReference type="EMBL" id="RJG41955.1"/>
    </source>
</evidence>
<organism evidence="2 3">
    <name type="scientific">Motilimonas pumila</name>
    <dbReference type="NCBI Taxonomy" id="2303987"/>
    <lineage>
        <taxon>Bacteria</taxon>
        <taxon>Pseudomonadati</taxon>
        <taxon>Pseudomonadota</taxon>
        <taxon>Gammaproteobacteria</taxon>
        <taxon>Alteromonadales</taxon>
        <taxon>Alteromonadales genera incertae sedis</taxon>
        <taxon>Motilimonas</taxon>
    </lineage>
</organism>
<comment type="caution">
    <text evidence="2">The sequence shown here is derived from an EMBL/GenBank/DDBJ whole genome shotgun (WGS) entry which is preliminary data.</text>
</comment>
<accession>A0A418YBS6</accession>
<protein>
    <submittedName>
        <fullName evidence="2">DUF484 family protein</fullName>
    </submittedName>
</protein>
<dbReference type="RefSeq" id="WP_119911761.1">
    <property type="nucleotide sequence ID" value="NZ_QZCH01000023.1"/>
</dbReference>
<dbReference type="Gene3D" id="3.30.450.40">
    <property type="match status" value="1"/>
</dbReference>
<name>A0A418YBS6_9GAMM</name>
<dbReference type="EMBL" id="QZCH01000023">
    <property type="protein sequence ID" value="RJG41955.1"/>
    <property type="molecule type" value="Genomic_DNA"/>
</dbReference>
<dbReference type="Pfam" id="PF04340">
    <property type="entry name" value="DUF484"/>
    <property type="match status" value="1"/>
</dbReference>
<keyword evidence="3" id="KW-1185">Reference proteome</keyword>
<dbReference type="InterPro" id="IPR007435">
    <property type="entry name" value="DUF484"/>
</dbReference>
<dbReference type="InterPro" id="IPR029016">
    <property type="entry name" value="GAF-like_dom_sf"/>
</dbReference>
<evidence type="ECO:0000256" key="1">
    <source>
        <dbReference type="SAM" id="Coils"/>
    </source>
</evidence>